<organism evidence="2">
    <name type="scientific">freshwater metagenome</name>
    <dbReference type="NCBI Taxonomy" id="449393"/>
    <lineage>
        <taxon>unclassified sequences</taxon>
        <taxon>metagenomes</taxon>
        <taxon>ecological metagenomes</taxon>
    </lineage>
</organism>
<accession>A0A6J7JJQ8</accession>
<evidence type="ECO:0000313" key="2">
    <source>
        <dbReference type="EMBL" id="CAB4942372.1"/>
    </source>
</evidence>
<name>A0A6J7JJQ8_9ZZZZ</name>
<sequence length="518" mass="53578">MHRARLDPRRQLVRVAQVLRPDAGGEAVDGVVGLAGQLVHVLERHGDDDGPEDLLADDARVVRGVDEDGRLHEVAGAVDRVAAGDGAGAGVAADLEVARDAVELLGRDERAHLGVGLQAVADLDAVGRGGDALDDLVEQVVLDVEARAGGADLALVEEDAVRRAGDGRRDVGVAQDDVRALAAELERHALEVRAAGRLGDELADLGRAGEGDLVDVVVLGQRRAGVAEARDHVQDSGGHAGLEGQLAEADRRQGRLLGRLEDDRAARGERGPDLPGGHEQREVPRDDLRDDADGLLRRVRVELLARQVGERRADRGAAELRGPAAHVPEVVGGEGDVGGGGDGLRLAVVEGVELGELLHVLHDEVAEAVDDPAALGRRHRLPGAVERLAGGADGAVDVLLLAVGDGGQDLARAGVDGLERRAVGGVDVLAVDDELLRPGEELAGVGGGDADGGHGCSRCSGIGDACASPGSVDRPYARARCRHVASGERLRATFCASVRDVAAGVARGRCGADRPRDK</sequence>
<dbReference type="AlphaFoldDB" id="A0A6J7JJQ8"/>
<protein>
    <submittedName>
        <fullName evidence="2">Unannotated protein</fullName>
    </submittedName>
</protein>
<evidence type="ECO:0000256" key="1">
    <source>
        <dbReference type="SAM" id="MobiDB-lite"/>
    </source>
</evidence>
<gene>
    <name evidence="2" type="ORF">UFOPK3564_03024</name>
</gene>
<proteinExistence type="predicted"/>
<reference evidence="2" key="1">
    <citation type="submission" date="2020-05" db="EMBL/GenBank/DDBJ databases">
        <authorList>
            <person name="Chiriac C."/>
            <person name="Salcher M."/>
            <person name="Ghai R."/>
            <person name="Kavagutti S V."/>
        </authorList>
    </citation>
    <scope>NUCLEOTIDE SEQUENCE</scope>
</reference>
<feature type="compositionally biased region" description="Basic and acidic residues" evidence="1">
    <location>
        <begin position="248"/>
        <end position="289"/>
    </location>
</feature>
<feature type="region of interest" description="Disordered" evidence="1">
    <location>
        <begin position="229"/>
        <end position="289"/>
    </location>
</feature>
<dbReference type="EMBL" id="CAFBMK010000255">
    <property type="protein sequence ID" value="CAB4942372.1"/>
    <property type="molecule type" value="Genomic_DNA"/>
</dbReference>